<keyword evidence="4" id="KW-0145">Chemotaxis</keyword>
<evidence type="ECO:0000256" key="2">
    <source>
        <dbReference type="ARBA" id="ARBA00039140"/>
    </source>
</evidence>
<protein>
    <recommendedName>
        <fullName evidence="2">protein-glutamate methylesterase</fullName>
        <ecNumber evidence="2">3.1.1.61</ecNumber>
    </recommendedName>
</protein>
<comment type="catalytic activity">
    <reaction evidence="3">
        <text>[protein]-L-glutamate 5-O-methyl ester + H2O = L-glutamyl-[protein] + methanol + H(+)</text>
        <dbReference type="Rhea" id="RHEA:23236"/>
        <dbReference type="Rhea" id="RHEA-COMP:10208"/>
        <dbReference type="Rhea" id="RHEA-COMP:10311"/>
        <dbReference type="ChEBI" id="CHEBI:15377"/>
        <dbReference type="ChEBI" id="CHEBI:15378"/>
        <dbReference type="ChEBI" id="CHEBI:17790"/>
        <dbReference type="ChEBI" id="CHEBI:29973"/>
        <dbReference type="ChEBI" id="CHEBI:82795"/>
        <dbReference type="EC" id="3.1.1.61"/>
    </reaction>
</comment>
<comment type="caution">
    <text evidence="7">The sequence shown here is derived from an EMBL/GenBank/DDBJ whole genome shotgun (WGS) entry which is preliminary data.</text>
</comment>
<dbReference type="EMBL" id="JADWOX010000004">
    <property type="protein sequence ID" value="MBI1683779.1"/>
    <property type="molecule type" value="Genomic_DNA"/>
</dbReference>
<dbReference type="InterPro" id="IPR000673">
    <property type="entry name" value="Sig_transdc_resp-reg_Me-estase"/>
</dbReference>
<evidence type="ECO:0000256" key="5">
    <source>
        <dbReference type="SAM" id="Phobius"/>
    </source>
</evidence>
<dbReference type="SUPFAM" id="SSF52738">
    <property type="entry name" value="Methylesterase CheB, C-terminal domain"/>
    <property type="match status" value="1"/>
</dbReference>
<dbReference type="Gene3D" id="3.40.50.180">
    <property type="entry name" value="Methylesterase CheB, C-terminal domain"/>
    <property type="match status" value="1"/>
</dbReference>
<name>A0ABS0SW03_9CAUL</name>
<feature type="domain" description="CheB-type methylesterase" evidence="6">
    <location>
        <begin position="6"/>
        <end position="191"/>
    </location>
</feature>
<evidence type="ECO:0000256" key="1">
    <source>
        <dbReference type="ARBA" id="ARBA00022801"/>
    </source>
</evidence>
<dbReference type="PANTHER" id="PTHR42872">
    <property type="entry name" value="PROTEIN-GLUTAMATE METHYLESTERASE/PROTEIN-GLUTAMINE GLUTAMINASE"/>
    <property type="match status" value="1"/>
</dbReference>
<reference evidence="7 8" key="1">
    <citation type="submission" date="2020-11" db="EMBL/GenBank/DDBJ databases">
        <title>genome sequence of strain KACC 18849.</title>
        <authorList>
            <person name="Gao J."/>
            <person name="Zhang X."/>
        </authorList>
    </citation>
    <scope>NUCLEOTIDE SEQUENCE [LARGE SCALE GENOMIC DNA]</scope>
    <source>
        <strain evidence="7 8">KACC 18849</strain>
    </source>
</reference>
<dbReference type="PROSITE" id="PS50122">
    <property type="entry name" value="CHEB"/>
    <property type="match status" value="1"/>
</dbReference>
<keyword evidence="5" id="KW-1133">Transmembrane helix</keyword>
<accession>A0ABS0SW03</accession>
<dbReference type="Pfam" id="PF01339">
    <property type="entry name" value="CheB_methylest"/>
    <property type="match status" value="1"/>
</dbReference>
<dbReference type="PANTHER" id="PTHR42872:SF6">
    <property type="entry name" value="PROTEIN-GLUTAMATE METHYLESTERASE_PROTEIN-GLUTAMINE GLUTAMINASE"/>
    <property type="match status" value="1"/>
</dbReference>
<evidence type="ECO:0000256" key="4">
    <source>
        <dbReference type="PROSITE-ProRule" id="PRU00050"/>
    </source>
</evidence>
<dbReference type="InterPro" id="IPR035909">
    <property type="entry name" value="CheB_C"/>
</dbReference>
<dbReference type="RefSeq" id="WP_198575704.1">
    <property type="nucleotide sequence ID" value="NZ_JADWOX010000004.1"/>
</dbReference>
<keyword evidence="5" id="KW-0812">Transmembrane</keyword>
<proteinExistence type="predicted"/>
<dbReference type="EC" id="3.1.1.61" evidence="2"/>
<dbReference type="Proteomes" id="UP000639859">
    <property type="component" value="Unassembled WGS sequence"/>
</dbReference>
<feature type="transmembrane region" description="Helical" evidence="5">
    <location>
        <begin position="12"/>
        <end position="32"/>
    </location>
</feature>
<keyword evidence="5" id="KW-0472">Membrane</keyword>
<dbReference type="CDD" id="cd16433">
    <property type="entry name" value="CheB"/>
    <property type="match status" value="1"/>
</dbReference>
<keyword evidence="1 4" id="KW-0378">Hydrolase</keyword>
<gene>
    <name evidence="7" type="ORF">I4Q42_08870</name>
</gene>
<feature type="active site" evidence="4">
    <location>
        <position position="45"/>
    </location>
</feature>
<evidence type="ECO:0000256" key="3">
    <source>
        <dbReference type="ARBA" id="ARBA00048267"/>
    </source>
</evidence>
<feature type="active site" evidence="4">
    <location>
        <position position="18"/>
    </location>
</feature>
<feature type="active site" evidence="4">
    <location>
        <position position="138"/>
    </location>
</feature>
<sequence>MSGASPQSPAQAIVIGASAGAVQALLAILPALPASFPLPVLVVVHVPPDRDNVMVPLLQTKCRLIVKEAEDKEPVVGGTIYFAPSDYHLLVEADGSLSLSTDEPVNYSRPSIDVLFESAADAFGEGLVGAILTGANHDGAAGLKALAEAGGVAIVEDPAAAHSQAMPLSALEACPTAAVMTLDAIASYLSSLGTAR</sequence>
<evidence type="ECO:0000259" key="6">
    <source>
        <dbReference type="PROSITE" id="PS50122"/>
    </source>
</evidence>
<organism evidence="7 8">
    <name type="scientific">Caulobacter hibisci</name>
    <dbReference type="NCBI Taxonomy" id="2035993"/>
    <lineage>
        <taxon>Bacteria</taxon>
        <taxon>Pseudomonadati</taxon>
        <taxon>Pseudomonadota</taxon>
        <taxon>Alphaproteobacteria</taxon>
        <taxon>Caulobacterales</taxon>
        <taxon>Caulobacteraceae</taxon>
        <taxon>Caulobacter</taxon>
    </lineage>
</organism>
<keyword evidence="8" id="KW-1185">Reference proteome</keyword>
<evidence type="ECO:0000313" key="8">
    <source>
        <dbReference type="Proteomes" id="UP000639859"/>
    </source>
</evidence>
<evidence type="ECO:0000313" key="7">
    <source>
        <dbReference type="EMBL" id="MBI1683779.1"/>
    </source>
</evidence>